<dbReference type="InterPro" id="IPR050416">
    <property type="entry name" value="FAD-linked_Oxidoreductase"/>
</dbReference>
<dbReference type="GO" id="GO:0016491">
    <property type="term" value="F:oxidoreductase activity"/>
    <property type="evidence" value="ECO:0007669"/>
    <property type="project" value="UniProtKB-KW"/>
</dbReference>
<dbReference type="AlphaFoldDB" id="A0A8H5CLM3"/>
<protein>
    <recommendedName>
        <fullName evidence="8">FAD-binding PCMH-type domain-containing protein</fullName>
    </recommendedName>
</protein>
<dbReference type="Proteomes" id="UP000518752">
    <property type="component" value="Unassembled WGS sequence"/>
</dbReference>
<feature type="domain" description="FAD-binding PCMH-type" evidence="8">
    <location>
        <begin position="51"/>
        <end position="223"/>
    </location>
</feature>
<dbReference type="PANTHER" id="PTHR42973:SF39">
    <property type="entry name" value="FAD-BINDING PCMH-TYPE DOMAIN-CONTAINING PROTEIN"/>
    <property type="match status" value="1"/>
</dbReference>
<dbReference type="InterPro" id="IPR016167">
    <property type="entry name" value="FAD-bd_PCMH_sub1"/>
</dbReference>
<dbReference type="InterPro" id="IPR036318">
    <property type="entry name" value="FAD-bd_PCMH-like_sf"/>
</dbReference>
<dbReference type="InterPro" id="IPR006094">
    <property type="entry name" value="Oxid_FAD_bind_N"/>
</dbReference>
<evidence type="ECO:0000256" key="5">
    <source>
        <dbReference type="ARBA" id="ARBA00023002"/>
    </source>
</evidence>
<feature type="signal peptide" evidence="7">
    <location>
        <begin position="1"/>
        <end position="19"/>
    </location>
</feature>
<dbReference type="PANTHER" id="PTHR42973">
    <property type="entry name" value="BINDING OXIDOREDUCTASE, PUTATIVE (AFU_ORTHOLOGUE AFUA_1G17690)-RELATED"/>
    <property type="match status" value="1"/>
</dbReference>
<dbReference type="Gene3D" id="3.30.465.10">
    <property type="match status" value="1"/>
</dbReference>
<evidence type="ECO:0000256" key="1">
    <source>
        <dbReference type="ARBA" id="ARBA00001974"/>
    </source>
</evidence>
<dbReference type="Pfam" id="PF01565">
    <property type="entry name" value="FAD_binding_4"/>
    <property type="match status" value="1"/>
</dbReference>
<feature type="region of interest" description="Disordered" evidence="6">
    <location>
        <begin position="560"/>
        <end position="655"/>
    </location>
</feature>
<dbReference type="EMBL" id="JAACJN010000436">
    <property type="protein sequence ID" value="KAF5343743.1"/>
    <property type="molecule type" value="Genomic_DNA"/>
</dbReference>
<evidence type="ECO:0000313" key="10">
    <source>
        <dbReference type="Proteomes" id="UP000518752"/>
    </source>
</evidence>
<evidence type="ECO:0000259" key="8">
    <source>
        <dbReference type="PROSITE" id="PS51387"/>
    </source>
</evidence>
<comment type="cofactor">
    <cofactor evidence="1">
        <name>FAD</name>
        <dbReference type="ChEBI" id="CHEBI:57692"/>
    </cofactor>
</comment>
<reference evidence="9 10" key="1">
    <citation type="journal article" date="2020" name="ISME J.">
        <title>Uncovering the hidden diversity of litter-decomposition mechanisms in mushroom-forming fungi.</title>
        <authorList>
            <person name="Floudas D."/>
            <person name="Bentzer J."/>
            <person name="Ahren D."/>
            <person name="Johansson T."/>
            <person name="Persson P."/>
            <person name="Tunlid A."/>
        </authorList>
    </citation>
    <scope>NUCLEOTIDE SEQUENCE [LARGE SCALE GENOMIC DNA]</scope>
    <source>
        <strain evidence="9 10">CBS 406.79</strain>
    </source>
</reference>
<dbReference type="InterPro" id="IPR016169">
    <property type="entry name" value="FAD-bd_PCMH_sub2"/>
</dbReference>
<evidence type="ECO:0000256" key="2">
    <source>
        <dbReference type="ARBA" id="ARBA00005466"/>
    </source>
</evidence>
<evidence type="ECO:0000313" key="9">
    <source>
        <dbReference type="EMBL" id="KAF5343743.1"/>
    </source>
</evidence>
<proteinExistence type="inferred from homology"/>
<dbReference type="OrthoDB" id="407275at2759"/>
<keyword evidence="7" id="KW-0732">Signal</keyword>
<feature type="compositionally biased region" description="Polar residues" evidence="6">
    <location>
        <begin position="560"/>
        <end position="570"/>
    </location>
</feature>
<sequence>MFFLQILVFVALSVRSVSAYLKESLTHAGVRSVFPGDTNYTSASKAFNLRFTFSPAAVTFPTTPDQVASVVKAAHDNNYIVVPRGGGHSYVANGLGGKNGSVVVDMSSMKAINFLATTNTAVIETGNRLGDIALALNAVGRAIPHGSCAEVGIGGHTAFGGYGFSSRQWGLALDPIFAINAVLADGTIVRATKDSHPELFWSLKGAAPSFAITTSIEVNTFAAPSYATGIKFSWKDMDYETAGKSMFSFQNFSLSGPPASFAGELAFTRGSQSGLVTLGFTGARYGANGSAIPTMQPWLDVMPPPSTSSLLGNGSYIDAVAHLSPTPLNTSSAPLTTDTFYAKSLMTPEKDPMTLEACTSFMEYLSTEGFSSETLWFAQMELYGGPNSKIREIANDATAFSRRDTLFTFQFYASSSTRQPPYPTEGFSFLDGMADSVTSKMHSGWNYGAYANYIDNRLQNWQSLYFDANYLLDTHLPLLRPVQLQLSAISGPNPLFPVIGCFSEDDSESTAWKKVSRMYDLHAVDANISRSSVESFKVPNSKRISPLDVEELDRLLSNNRRSISVNPSSDNRGRTRNNNKRKATVEEPEGPSVGAYPITPTRPSQSLDLDDPATHRPLSPLTPIEEVPNSDNEQGRSPSSISASNLEYRNRDPSPSSPNPFIISSWFQSAFPHIQFSPPISSQSRSLSNFVNLNLSNSNNPQNMPPAMNNANNLGPNGLPAISAIAKAQIEAAKDHLPKMYRSPPILDISDPLSAIQWLDAAETIFQANGISESEAKISLALQWSTYPTREVLKHLASVQQPNYDKFREELENLFPGVVQDPRGSMNQLKAVIEHLEPITLLDKGKLRLYNVMFRAECVKLMQDPAIISNRDAVRSYLIAFDDQARKIVFDQVRRDIRVSTIKNRREEDPIKLDEIIEAAEKVFGSSNFEAIYGLNTPDSSRVGSNNPLSHRRSPLSMPFTSGLPKTDHGYLKELKRIKQEDYDLDGAVTDLWKSVSKEDKDRLELERERLANQKDVNDAFMKEMRMMTTKFGESLGAVSALVGAITQKGPNADSSQEREKESPLTREESTAFNPKKLPSYQIRSELFKDGLAEDVASKIFDGTIELTVQEMLGISTMVKKILERKLKNRRVQPKRGKSAYVAILGDGEAEIPEMPKGVLMRGDYIDIDDLALDRKLCLNT</sequence>
<name>A0A8H5CLM3_9AGAR</name>
<comment type="caution">
    <text evidence="9">The sequence shown here is derived from an EMBL/GenBank/DDBJ whole genome shotgun (WGS) entry which is preliminary data.</text>
</comment>
<dbReference type="GO" id="GO:0071949">
    <property type="term" value="F:FAD binding"/>
    <property type="evidence" value="ECO:0007669"/>
    <property type="project" value="InterPro"/>
</dbReference>
<evidence type="ECO:0000256" key="3">
    <source>
        <dbReference type="ARBA" id="ARBA00022630"/>
    </source>
</evidence>
<dbReference type="InterPro" id="IPR016166">
    <property type="entry name" value="FAD-bd_PCMH"/>
</dbReference>
<evidence type="ECO:0000256" key="7">
    <source>
        <dbReference type="SAM" id="SignalP"/>
    </source>
</evidence>
<organism evidence="9 10">
    <name type="scientific">Collybiopsis confluens</name>
    <dbReference type="NCBI Taxonomy" id="2823264"/>
    <lineage>
        <taxon>Eukaryota</taxon>
        <taxon>Fungi</taxon>
        <taxon>Dikarya</taxon>
        <taxon>Basidiomycota</taxon>
        <taxon>Agaricomycotina</taxon>
        <taxon>Agaricomycetes</taxon>
        <taxon>Agaricomycetidae</taxon>
        <taxon>Agaricales</taxon>
        <taxon>Marasmiineae</taxon>
        <taxon>Omphalotaceae</taxon>
        <taxon>Collybiopsis</taxon>
    </lineage>
</organism>
<keyword evidence="3" id="KW-0285">Flavoprotein</keyword>
<evidence type="ECO:0000256" key="4">
    <source>
        <dbReference type="ARBA" id="ARBA00022827"/>
    </source>
</evidence>
<keyword evidence="4" id="KW-0274">FAD</keyword>
<feature type="chain" id="PRO_5034586724" description="FAD-binding PCMH-type domain-containing protein" evidence="7">
    <location>
        <begin position="20"/>
        <end position="1181"/>
    </location>
</feature>
<evidence type="ECO:0000256" key="6">
    <source>
        <dbReference type="SAM" id="MobiDB-lite"/>
    </source>
</evidence>
<gene>
    <name evidence="9" type="ORF">D9757_015367</name>
</gene>
<feature type="compositionally biased region" description="Basic and acidic residues" evidence="6">
    <location>
        <begin position="1056"/>
        <end position="1070"/>
    </location>
</feature>
<feature type="compositionally biased region" description="Polar residues" evidence="6">
    <location>
        <begin position="629"/>
        <end position="647"/>
    </location>
</feature>
<keyword evidence="5" id="KW-0560">Oxidoreductase</keyword>
<feature type="region of interest" description="Disordered" evidence="6">
    <location>
        <begin position="941"/>
        <end position="962"/>
    </location>
</feature>
<accession>A0A8H5CLM3</accession>
<dbReference type="SUPFAM" id="SSF56176">
    <property type="entry name" value="FAD-binding/transporter-associated domain-like"/>
    <property type="match status" value="1"/>
</dbReference>
<feature type="region of interest" description="Disordered" evidence="6">
    <location>
        <begin position="1048"/>
        <end position="1076"/>
    </location>
</feature>
<dbReference type="PROSITE" id="PS51387">
    <property type="entry name" value="FAD_PCMH"/>
    <property type="match status" value="1"/>
</dbReference>
<dbReference type="Gene3D" id="3.30.43.10">
    <property type="entry name" value="Uridine Diphospho-n-acetylenolpyruvylglucosamine Reductase, domain 2"/>
    <property type="match status" value="1"/>
</dbReference>
<keyword evidence="10" id="KW-1185">Reference proteome</keyword>
<comment type="similarity">
    <text evidence="2">Belongs to the oxygen-dependent FAD-linked oxidoreductase family.</text>
</comment>
<dbReference type="Gene3D" id="3.40.462.20">
    <property type="match status" value="1"/>
</dbReference>